<dbReference type="Proteomes" id="UP000221580">
    <property type="component" value="Unassembled WGS sequence"/>
</dbReference>
<gene>
    <name evidence="1" type="ORF">DM05_4911</name>
</gene>
<evidence type="ECO:0000313" key="1">
    <source>
        <dbReference type="EMBL" id="PFG60205.1"/>
    </source>
</evidence>
<name>A0A7Z1GMS9_9PSED</name>
<dbReference type="EMBL" id="PDJN01000003">
    <property type="protein sequence ID" value="PFG60205.1"/>
    <property type="molecule type" value="Genomic_DNA"/>
</dbReference>
<dbReference type="InterPro" id="IPR019650">
    <property type="entry name" value="DUF2513"/>
</dbReference>
<comment type="caution">
    <text evidence="1">The sequence shown here is derived from an EMBL/GenBank/DDBJ whole genome shotgun (WGS) entry which is preliminary data.</text>
</comment>
<protein>
    <submittedName>
        <fullName evidence="1">Uncharacterized protein DUF2513</fullName>
    </submittedName>
</protein>
<sequence length="127" mass="14411">MRRDMDLLRLLLLKLEVLHEDAHSICVYQYDELMVEGFNQDQVAYHLDLATEAGLVDQGGKGVMNGFMFRRLTWEGHDFVDAVRDNDIWKKTRQGASAAGGFSVDLLKDLAKGFIKKKISEHTGVEI</sequence>
<accession>A0A7Z1GMS9</accession>
<proteinExistence type="predicted"/>
<reference evidence="1 2" key="1">
    <citation type="submission" date="2017-09" db="EMBL/GenBank/DDBJ databases">
        <authorList>
            <person name="DeBolt S."/>
            <person name="Huntemann M."/>
            <person name="Clum A."/>
            <person name="Pillay M."/>
            <person name="Palaniappan K."/>
            <person name="Varghese N."/>
            <person name="Mikhailova N."/>
            <person name="Stamatis D."/>
            <person name="Reddy T."/>
            <person name="Daum C."/>
            <person name="Shapiro N."/>
            <person name="Ivanova N."/>
            <person name="Kyrpides N."/>
            <person name="Woyke T."/>
        </authorList>
    </citation>
    <scope>NUCLEOTIDE SEQUENCE [LARGE SCALE GENOMIC DNA]</scope>
    <source>
        <strain evidence="1 2">A2-S9</strain>
    </source>
</reference>
<reference evidence="1 2" key="2">
    <citation type="submission" date="2017-10" db="EMBL/GenBank/DDBJ databases">
        <title>Bacterial endophytes that colonize and modify switchgrass growth.</title>
        <authorList>
            <person name="Debolt S."/>
        </authorList>
    </citation>
    <scope>NUCLEOTIDE SEQUENCE [LARGE SCALE GENOMIC DNA]</scope>
    <source>
        <strain evidence="1 2">A2-S9</strain>
    </source>
</reference>
<organism evidence="1 2">
    <name type="scientific">Pseudomonas poae</name>
    <dbReference type="NCBI Taxonomy" id="200451"/>
    <lineage>
        <taxon>Bacteria</taxon>
        <taxon>Pseudomonadati</taxon>
        <taxon>Pseudomonadota</taxon>
        <taxon>Gammaproteobacteria</taxon>
        <taxon>Pseudomonadales</taxon>
        <taxon>Pseudomonadaceae</taxon>
        <taxon>Pseudomonas</taxon>
    </lineage>
</organism>
<dbReference type="AlphaFoldDB" id="A0A7Z1GMS9"/>
<dbReference type="Pfam" id="PF10711">
    <property type="entry name" value="DUF2513"/>
    <property type="match status" value="1"/>
</dbReference>
<evidence type="ECO:0000313" key="2">
    <source>
        <dbReference type="Proteomes" id="UP000221580"/>
    </source>
</evidence>
<dbReference type="RefSeq" id="WP_098480548.1">
    <property type="nucleotide sequence ID" value="NZ_PDJN01000003.1"/>
</dbReference>